<keyword evidence="2" id="KW-1185">Reference proteome</keyword>
<organism evidence="1 2">
    <name type="scientific">Dreissena polymorpha</name>
    <name type="common">Zebra mussel</name>
    <name type="synonym">Mytilus polymorpha</name>
    <dbReference type="NCBI Taxonomy" id="45954"/>
    <lineage>
        <taxon>Eukaryota</taxon>
        <taxon>Metazoa</taxon>
        <taxon>Spiralia</taxon>
        <taxon>Lophotrochozoa</taxon>
        <taxon>Mollusca</taxon>
        <taxon>Bivalvia</taxon>
        <taxon>Autobranchia</taxon>
        <taxon>Heteroconchia</taxon>
        <taxon>Euheterodonta</taxon>
        <taxon>Imparidentia</taxon>
        <taxon>Neoheterodontei</taxon>
        <taxon>Myida</taxon>
        <taxon>Dreissenoidea</taxon>
        <taxon>Dreissenidae</taxon>
        <taxon>Dreissena</taxon>
    </lineage>
</organism>
<dbReference type="EMBL" id="JAIWYP010000011">
    <property type="protein sequence ID" value="KAH3738157.1"/>
    <property type="molecule type" value="Genomic_DNA"/>
</dbReference>
<dbReference type="AlphaFoldDB" id="A0A9D4HZ94"/>
<reference evidence="1" key="1">
    <citation type="journal article" date="2019" name="bioRxiv">
        <title>The Genome of the Zebra Mussel, Dreissena polymorpha: A Resource for Invasive Species Research.</title>
        <authorList>
            <person name="McCartney M.A."/>
            <person name="Auch B."/>
            <person name="Kono T."/>
            <person name="Mallez S."/>
            <person name="Zhang Y."/>
            <person name="Obille A."/>
            <person name="Becker A."/>
            <person name="Abrahante J.E."/>
            <person name="Garbe J."/>
            <person name="Badalamenti J.P."/>
            <person name="Herman A."/>
            <person name="Mangelson H."/>
            <person name="Liachko I."/>
            <person name="Sullivan S."/>
            <person name="Sone E.D."/>
            <person name="Koren S."/>
            <person name="Silverstein K.A.T."/>
            <person name="Beckman K.B."/>
            <person name="Gohl D.M."/>
        </authorList>
    </citation>
    <scope>NUCLEOTIDE SEQUENCE</scope>
    <source>
        <strain evidence="1">Duluth1</strain>
        <tissue evidence="1">Whole animal</tissue>
    </source>
</reference>
<name>A0A9D4HZ94_DREPO</name>
<gene>
    <name evidence="1" type="ORF">DPMN_044785</name>
</gene>
<accession>A0A9D4HZ94</accession>
<evidence type="ECO:0000313" key="1">
    <source>
        <dbReference type="EMBL" id="KAH3738157.1"/>
    </source>
</evidence>
<proteinExistence type="predicted"/>
<comment type="caution">
    <text evidence="1">The sequence shown here is derived from an EMBL/GenBank/DDBJ whole genome shotgun (WGS) entry which is preliminary data.</text>
</comment>
<dbReference type="Proteomes" id="UP000828390">
    <property type="component" value="Unassembled WGS sequence"/>
</dbReference>
<sequence length="86" mass="9801">MDNFESFGGGSSWGEGVVANAKGLWLIRNDTLRTYIEPRWIVCFAALADEGMFIQTIKYYCKERGCRHHGLPEYKPTALCFYMLVG</sequence>
<protein>
    <submittedName>
        <fullName evidence="1">Uncharacterized protein</fullName>
    </submittedName>
</protein>
<reference evidence="1" key="2">
    <citation type="submission" date="2020-11" db="EMBL/GenBank/DDBJ databases">
        <authorList>
            <person name="McCartney M.A."/>
            <person name="Auch B."/>
            <person name="Kono T."/>
            <person name="Mallez S."/>
            <person name="Becker A."/>
            <person name="Gohl D.M."/>
            <person name="Silverstein K.A.T."/>
            <person name="Koren S."/>
            <person name="Bechman K.B."/>
            <person name="Herman A."/>
            <person name="Abrahante J.E."/>
            <person name="Garbe J."/>
        </authorList>
    </citation>
    <scope>NUCLEOTIDE SEQUENCE</scope>
    <source>
        <strain evidence="1">Duluth1</strain>
        <tissue evidence="1">Whole animal</tissue>
    </source>
</reference>
<evidence type="ECO:0000313" key="2">
    <source>
        <dbReference type="Proteomes" id="UP000828390"/>
    </source>
</evidence>